<comment type="caution">
    <text evidence="1">The sequence shown here is derived from an EMBL/GenBank/DDBJ whole genome shotgun (WGS) entry which is preliminary data.</text>
</comment>
<keyword evidence="2" id="KW-1185">Reference proteome</keyword>
<dbReference type="InParanoid" id="A0A7C8MY04"/>
<accession>A0A7C8MY04</accession>
<organism evidence="1 2">
    <name type="scientific">Xylaria multiplex</name>
    <dbReference type="NCBI Taxonomy" id="323545"/>
    <lineage>
        <taxon>Eukaryota</taxon>
        <taxon>Fungi</taxon>
        <taxon>Dikarya</taxon>
        <taxon>Ascomycota</taxon>
        <taxon>Pezizomycotina</taxon>
        <taxon>Sordariomycetes</taxon>
        <taxon>Xylariomycetidae</taxon>
        <taxon>Xylariales</taxon>
        <taxon>Xylariaceae</taxon>
        <taxon>Xylaria</taxon>
    </lineage>
</organism>
<dbReference type="EMBL" id="WUBL01000018">
    <property type="protein sequence ID" value="KAF2970895.1"/>
    <property type="molecule type" value="Genomic_DNA"/>
</dbReference>
<reference evidence="1 2" key="1">
    <citation type="submission" date="2019-12" db="EMBL/GenBank/DDBJ databases">
        <title>Draft genome sequence of the ascomycete Xylaria multiplex DSM 110363.</title>
        <authorList>
            <person name="Buettner E."/>
            <person name="Kellner H."/>
        </authorList>
    </citation>
    <scope>NUCLEOTIDE SEQUENCE [LARGE SCALE GENOMIC DNA]</scope>
    <source>
        <strain evidence="1 2">DSM 110363</strain>
    </source>
</reference>
<proteinExistence type="predicted"/>
<dbReference type="AlphaFoldDB" id="A0A7C8MY04"/>
<dbReference type="Gene3D" id="3.30.160.60">
    <property type="entry name" value="Classic Zinc Finger"/>
    <property type="match status" value="1"/>
</dbReference>
<gene>
    <name evidence="1" type="ORF">GQX73_g2671</name>
</gene>
<name>A0A7C8MY04_9PEZI</name>
<evidence type="ECO:0000313" key="1">
    <source>
        <dbReference type="EMBL" id="KAF2970895.1"/>
    </source>
</evidence>
<protein>
    <submittedName>
        <fullName evidence="1">Uncharacterized protein</fullName>
    </submittedName>
</protein>
<dbReference type="OrthoDB" id="3437960at2759"/>
<sequence length="430" mass="47817">MDEYIHESLFLMDPTNHFSGMPGVNSSNPTQADDANAEWWDGSLGLNALESNDLQTNDIQPDSLNNPYIPQDSRYPKSYMNGHNLQGLHQEGFMTVPSTNNVRPRGVNSWVTFPHRHTMGNAMLQESERSLLYRNPSIYGDQEFVPETQPIPTFDNSFRGDLDVSIQPASFYNQFSSADLATLSGYPNLDDAVSLAYSQASCNSKCTSSVCEDENCSVTGIPCDDPTCVENVCPTEMLGLTNQAGTQIVSRSVPPHQAHSQPCNHTESEHLVAKTLGELRAPAELDTRGKTPFEINFDPTLVSRTGEQFYDENYQPYSPGQLPTEADSSVINDLQMPLQPTSSLPIAFPEKHICQWTTDSNAPEGERPICGAEFTNTKDFHNHLCEFHIEKLSSQTGFACLWAGCSRKQDRPFVTRGKLRRHISTHSVCK</sequence>
<evidence type="ECO:0000313" key="2">
    <source>
        <dbReference type="Proteomes" id="UP000481858"/>
    </source>
</evidence>
<dbReference type="Proteomes" id="UP000481858">
    <property type="component" value="Unassembled WGS sequence"/>
</dbReference>